<gene>
    <name evidence="1" type="ORF">F8154_00175</name>
</gene>
<reference evidence="1 2" key="1">
    <citation type="submission" date="2019-10" db="EMBL/GenBank/DDBJ databases">
        <title>Alkaliphilus serpentinus sp. nov. and Alkaliphilus pronyensis sp. nov., two novel anaerobic alkaliphilic species isolated from the serpentinized-hosted hydrothermal field of the Prony Bay (New Caledonia).</title>
        <authorList>
            <person name="Postec A."/>
        </authorList>
    </citation>
    <scope>NUCLEOTIDE SEQUENCE [LARGE SCALE GENOMIC DNA]</scope>
    <source>
        <strain evidence="1 2">LacV</strain>
    </source>
</reference>
<evidence type="ECO:0000313" key="2">
    <source>
        <dbReference type="Proteomes" id="UP000432715"/>
    </source>
</evidence>
<dbReference type="RefSeq" id="WP_151859560.1">
    <property type="nucleotide sequence ID" value="NZ_WBZC01000001.1"/>
</dbReference>
<dbReference type="EMBL" id="WBZC01000001">
    <property type="protein sequence ID" value="KAB3540972.1"/>
    <property type="molecule type" value="Genomic_DNA"/>
</dbReference>
<dbReference type="Proteomes" id="UP000432715">
    <property type="component" value="Unassembled WGS sequence"/>
</dbReference>
<dbReference type="Gene3D" id="2.60.300.12">
    <property type="entry name" value="HesB-like domain"/>
    <property type="match status" value="1"/>
</dbReference>
<accession>A0A6I0FLA5</accession>
<name>A0A6I0FLA5_9FIRM</name>
<comment type="caution">
    <text evidence="1">The sequence shown here is derived from an EMBL/GenBank/DDBJ whole genome shotgun (WGS) entry which is preliminary data.</text>
</comment>
<dbReference type="AlphaFoldDB" id="A0A6I0FLA5"/>
<organism evidence="1 2">
    <name type="scientific">Alkaliphilus pronyensis</name>
    <dbReference type="NCBI Taxonomy" id="1482732"/>
    <lineage>
        <taxon>Bacteria</taxon>
        <taxon>Bacillati</taxon>
        <taxon>Bacillota</taxon>
        <taxon>Clostridia</taxon>
        <taxon>Peptostreptococcales</taxon>
        <taxon>Natronincolaceae</taxon>
        <taxon>Alkaliphilus</taxon>
    </lineage>
</organism>
<evidence type="ECO:0000313" key="1">
    <source>
        <dbReference type="EMBL" id="KAB3540972.1"/>
    </source>
</evidence>
<protein>
    <recommendedName>
        <fullName evidence="3">Iron-sulfur cluster assembly accessory protein</fullName>
    </recommendedName>
</protein>
<proteinExistence type="predicted"/>
<evidence type="ECO:0008006" key="3">
    <source>
        <dbReference type="Google" id="ProtNLM"/>
    </source>
</evidence>
<dbReference type="InterPro" id="IPR035903">
    <property type="entry name" value="HesB-like_dom_sf"/>
</dbReference>
<dbReference type="OrthoDB" id="1957446at2"/>
<keyword evidence="2" id="KW-1185">Reference proteome</keyword>
<dbReference type="SUPFAM" id="SSF89360">
    <property type="entry name" value="HesB-like domain"/>
    <property type="match status" value="1"/>
</dbReference>
<sequence length="59" mass="6528">MSLDEAKTTDIIKKVDGLEFVIEKDLDEQFPAIEVDYRKNMFSKGFAITLKGNSGGCGN</sequence>